<dbReference type="RefSeq" id="WP_125576619.1">
    <property type="nucleotide sequence ID" value="NZ_JBHSSO010000065.1"/>
</dbReference>
<sequence length="68" mass="8009">MWKRSNHSRRQGWLLPDALLALSVVATSVVLAQGFLQTTHRLEQQRQVHLQRVRQQHDDALKRWLTAQ</sequence>
<gene>
    <name evidence="1" type="ORF">ACFP1M_08565</name>
</gene>
<comment type="caution">
    <text evidence="1">The sequence shown here is derived from an EMBL/GenBank/DDBJ whole genome shotgun (WGS) entry which is preliminary data.</text>
</comment>
<dbReference type="EMBL" id="JBHSSO010000065">
    <property type="protein sequence ID" value="MFC6290218.1"/>
    <property type="molecule type" value="Genomic_DNA"/>
</dbReference>
<evidence type="ECO:0000313" key="2">
    <source>
        <dbReference type="Proteomes" id="UP001596258"/>
    </source>
</evidence>
<accession>A0ABW1UA94</accession>
<protein>
    <submittedName>
        <fullName evidence="1">Uncharacterized protein</fullName>
    </submittedName>
</protein>
<proteinExistence type="predicted"/>
<keyword evidence="2" id="KW-1185">Reference proteome</keyword>
<dbReference type="Proteomes" id="UP001596258">
    <property type="component" value="Unassembled WGS sequence"/>
</dbReference>
<name>A0ABW1UA94_9LACO</name>
<evidence type="ECO:0000313" key="1">
    <source>
        <dbReference type="EMBL" id="MFC6290218.1"/>
    </source>
</evidence>
<reference evidence="2" key="1">
    <citation type="journal article" date="2019" name="Int. J. Syst. Evol. Microbiol.">
        <title>The Global Catalogue of Microorganisms (GCM) 10K type strain sequencing project: providing services to taxonomists for standard genome sequencing and annotation.</title>
        <authorList>
            <consortium name="The Broad Institute Genomics Platform"/>
            <consortium name="The Broad Institute Genome Sequencing Center for Infectious Disease"/>
            <person name="Wu L."/>
            <person name="Ma J."/>
        </authorList>
    </citation>
    <scope>NUCLEOTIDE SEQUENCE [LARGE SCALE GENOMIC DNA]</scope>
    <source>
        <strain evidence="2">CCM 8893</strain>
    </source>
</reference>
<organism evidence="1 2">
    <name type="scientific">Levilactobacillus angrenensis</name>
    <dbReference type="NCBI Taxonomy" id="2486020"/>
    <lineage>
        <taxon>Bacteria</taxon>
        <taxon>Bacillati</taxon>
        <taxon>Bacillota</taxon>
        <taxon>Bacilli</taxon>
        <taxon>Lactobacillales</taxon>
        <taxon>Lactobacillaceae</taxon>
        <taxon>Levilactobacillus</taxon>
    </lineage>
</organism>